<evidence type="ECO:0000256" key="2">
    <source>
        <dbReference type="ARBA" id="ARBA00022525"/>
    </source>
</evidence>
<evidence type="ECO:0000256" key="3">
    <source>
        <dbReference type="ARBA" id="ARBA00022723"/>
    </source>
</evidence>
<dbReference type="AlphaFoldDB" id="A0A8C5VD65"/>
<name>A0A8C5VD65_MICMU</name>
<dbReference type="GO" id="GO:0045087">
    <property type="term" value="P:innate immune response"/>
    <property type="evidence" value="ECO:0007669"/>
    <property type="project" value="TreeGrafter"/>
</dbReference>
<dbReference type="PROSITE" id="PS51828">
    <property type="entry name" value="PTX_2"/>
    <property type="match status" value="1"/>
</dbReference>
<reference evidence="11" key="3">
    <citation type="submission" date="2025-09" db="UniProtKB">
        <authorList>
            <consortium name="Ensembl"/>
        </authorList>
    </citation>
    <scope>IDENTIFICATION</scope>
</reference>
<dbReference type="SMART" id="SM00159">
    <property type="entry name" value="PTX"/>
    <property type="match status" value="1"/>
</dbReference>
<keyword evidence="4 9" id="KW-0732">Signal</keyword>
<keyword evidence="12" id="KW-1185">Reference proteome</keyword>
<dbReference type="GO" id="GO:0002526">
    <property type="term" value="P:acute inflammatory response"/>
    <property type="evidence" value="ECO:0007669"/>
    <property type="project" value="UniProtKB-ARBA"/>
</dbReference>
<dbReference type="InterPro" id="IPR013320">
    <property type="entry name" value="ConA-like_dom_sf"/>
</dbReference>
<feature type="domain" description="Pentraxin (PTX)" evidence="10">
    <location>
        <begin position="26"/>
        <end position="221"/>
    </location>
</feature>
<comment type="cofactor">
    <cofactor evidence="9">
        <name>Ca(2+)</name>
        <dbReference type="ChEBI" id="CHEBI:29108"/>
    </cofactor>
    <text evidence="9">Binds 2 calcium ions per subunit.</text>
</comment>
<organism evidence="11 12">
    <name type="scientific">Microcebus murinus</name>
    <name type="common">Gray mouse lemur</name>
    <name type="synonym">Lemur murinus</name>
    <dbReference type="NCBI Taxonomy" id="30608"/>
    <lineage>
        <taxon>Eukaryota</taxon>
        <taxon>Metazoa</taxon>
        <taxon>Chordata</taxon>
        <taxon>Craniata</taxon>
        <taxon>Vertebrata</taxon>
        <taxon>Euteleostomi</taxon>
        <taxon>Mammalia</taxon>
        <taxon>Eutheria</taxon>
        <taxon>Euarchontoglires</taxon>
        <taxon>Primates</taxon>
        <taxon>Strepsirrhini</taxon>
        <taxon>Lemuriformes</taxon>
        <taxon>Cheirogaleidae</taxon>
        <taxon>Microcebus</taxon>
    </lineage>
</organism>
<evidence type="ECO:0000256" key="1">
    <source>
        <dbReference type="ARBA" id="ARBA00004613"/>
    </source>
</evidence>
<dbReference type="InterPro" id="IPR001759">
    <property type="entry name" value="PTX_dom"/>
</dbReference>
<evidence type="ECO:0000256" key="7">
    <source>
        <dbReference type="ARBA" id="ARBA00038102"/>
    </source>
</evidence>
<dbReference type="SUPFAM" id="SSF49899">
    <property type="entry name" value="Concanavalin A-like lectins/glucanases"/>
    <property type="match status" value="1"/>
</dbReference>
<dbReference type="KEGG" id="mmur:105864458"/>
<reference evidence="11" key="2">
    <citation type="submission" date="2025-08" db="UniProtKB">
        <authorList>
            <consortium name="Ensembl"/>
        </authorList>
    </citation>
    <scope>IDENTIFICATION</scope>
</reference>
<comment type="subunit">
    <text evidence="9">Homopentamer. Pentaxin (or pentraxin) have a discoid arrangement of 5 non-covalently bound subunits.</text>
</comment>
<evidence type="ECO:0000313" key="11">
    <source>
        <dbReference type="Ensembl" id="ENSMICP00000018685.1"/>
    </source>
</evidence>
<evidence type="ECO:0000256" key="5">
    <source>
        <dbReference type="ARBA" id="ARBA00022837"/>
    </source>
</evidence>
<keyword evidence="5 9" id="KW-0106">Calcium</keyword>
<dbReference type="GO" id="GO:0001849">
    <property type="term" value="F:complement component C1q complex binding"/>
    <property type="evidence" value="ECO:0007669"/>
    <property type="project" value="TreeGrafter"/>
</dbReference>
<protein>
    <recommendedName>
        <fullName evidence="9">Pentraxin family member</fullName>
    </recommendedName>
</protein>
<feature type="signal peptide" evidence="9">
    <location>
        <begin position="1"/>
        <end position="17"/>
    </location>
</feature>
<dbReference type="Ensembl" id="ENSMICT00000030109.2">
    <property type="protein sequence ID" value="ENSMICP00000018685.1"/>
    <property type="gene ID" value="ENSMICG00000032934.2"/>
</dbReference>
<evidence type="ECO:0000256" key="8">
    <source>
        <dbReference type="PROSITE-ProRule" id="PRU01172"/>
    </source>
</evidence>
<dbReference type="Proteomes" id="UP000694394">
    <property type="component" value="Chromosome 2"/>
</dbReference>
<keyword evidence="3 9" id="KW-0479">Metal-binding</keyword>
<comment type="similarity">
    <text evidence="7 9">Belongs to the pentraxin family.</text>
</comment>
<dbReference type="GO" id="GO:0046872">
    <property type="term" value="F:metal ion binding"/>
    <property type="evidence" value="ECO:0007669"/>
    <property type="project" value="UniProtKB-KW"/>
</dbReference>
<dbReference type="PROSITE" id="PS00289">
    <property type="entry name" value="PTX_1"/>
    <property type="match status" value="1"/>
</dbReference>
<evidence type="ECO:0000256" key="4">
    <source>
        <dbReference type="ARBA" id="ARBA00022729"/>
    </source>
</evidence>
<feature type="disulfide bond" evidence="8">
    <location>
        <begin position="57"/>
        <end position="116"/>
    </location>
</feature>
<dbReference type="CDD" id="cd00152">
    <property type="entry name" value="PTX"/>
    <property type="match status" value="1"/>
</dbReference>
<evidence type="ECO:0000259" key="10">
    <source>
        <dbReference type="PROSITE" id="PS51828"/>
    </source>
</evidence>
<dbReference type="Pfam" id="PF00354">
    <property type="entry name" value="Pentaxin"/>
    <property type="match status" value="1"/>
</dbReference>
<evidence type="ECO:0000256" key="9">
    <source>
        <dbReference type="RuleBase" id="RU362112"/>
    </source>
</evidence>
<keyword evidence="6 8" id="KW-1015">Disulfide bond</keyword>
<dbReference type="InterPro" id="IPR051005">
    <property type="entry name" value="Pentraxin_domain"/>
</dbReference>
<evidence type="ECO:0000256" key="6">
    <source>
        <dbReference type="ARBA" id="ARBA00023157"/>
    </source>
</evidence>
<accession>A0A8C5VD65</accession>
<dbReference type="EMBL" id="ABDC03003111">
    <property type="status" value="NOT_ANNOTATED_CDS"/>
    <property type="molecule type" value="Genomic_DNA"/>
</dbReference>
<dbReference type="Gene3D" id="2.60.120.200">
    <property type="match status" value="1"/>
</dbReference>
<dbReference type="GO" id="GO:0005615">
    <property type="term" value="C:extracellular space"/>
    <property type="evidence" value="ECO:0007669"/>
    <property type="project" value="TreeGrafter"/>
</dbReference>
<dbReference type="PANTHER" id="PTHR45869:SF6">
    <property type="entry name" value="MUCOSAL PENTRAXIN-RELATED"/>
    <property type="match status" value="1"/>
</dbReference>
<dbReference type="InterPro" id="IPR030476">
    <property type="entry name" value="Pentaxin_CS"/>
</dbReference>
<dbReference type="PRINTS" id="PR00895">
    <property type="entry name" value="PENTAXIN"/>
</dbReference>
<dbReference type="FunFam" id="2.60.120.200:FF:000070">
    <property type="entry name" value="Serum amyloid P-component"/>
    <property type="match status" value="1"/>
</dbReference>
<feature type="chain" id="PRO_5044039458" description="Pentraxin family member" evidence="9">
    <location>
        <begin position="18"/>
        <end position="221"/>
    </location>
</feature>
<gene>
    <name evidence="11" type="primary">LOC105864458</name>
</gene>
<dbReference type="OrthoDB" id="547680at2759"/>
<dbReference type="GeneTree" id="ENSGT01100000263515"/>
<evidence type="ECO:0000313" key="12">
    <source>
        <dbReference type="Proteomes" id="UP000694394"/>
    </source>
</evidence>
<dbReference type="GeneID" id="105864458"/>
<reference evidence="11" key="1">
    <citation type="submission" date="2016-12" db="EMBL/GenBank/DDBJ databases">
        <title>Mouse lemur reference genome and diversity panel.</title>
        <authorList>
            <person name="Harris R."/>
            <person name="Larsen P."/>
            <person name="Liu Y."/>
            <person name="Hughes D.S."/>
            <person name="Murali S."/>
            <person name="Raveendran M."/>
            <person name="Korchina V."/>
            <person name="Wang M."/>
            <person name="Jhangiani S."/>
            <person name="Bandaranaike D."/>
            <person name="Bellair M."/>
            <person name="Blankenburg K."/>
            <person name="Chao H."/>
            <person name="Dahdouli M."/>
            <person name="Dinh H."/>
            <person name="Doddapaneni H."/>
            <person name="English A."/>
            <person name="Firestine M."/>
            <person name="Gnanaolivu R."/>
            <person name="Gross S."/>
            <person name="Hernandez B."/>
            <person name="Javaid M."/>
            <person name="Jayaseelan J."/>
            <person name="Jones J."/>
            <person name="Khan Z."/>
            <person name="Kovar C."/>
            <person name="Kurapati P."/>
            <person name="Le B."/>
            <person name="Lee S."/>
            <person name="Li M."/>
            <person name="Mathew T."/>
            <person name="Narasimhan A."/>
            <person name="Ngo D."/>
            <person name="Nguyen L."/>
            <person name="Okwuonu G."/>
            <person name="Ongeri F."/>
            <person name="Osuji N."/>
            <person name="Pu L.-L."/>
            <person name="Puazo M."/>
            <person name="Quiroz J."/>
            <person name="Raj R."/>
            <person name="Rajbhandari K."/>
            <person name="Reid J.G."/>
            <person name="Santibanez J."/>
            <person name="Sexton D."/>
            <person name="Skinner E."/>
            <person name="Vee V."/>
            <person name="Weissenberger G."/>
            <person name="Wu Y."/>
            <person name="Xin Y."/>
            <person name="Han Y."/>
            <person name="Campbell C."/>
            <person name="Brown A."/>
            <person name="Sullivan B."/>
            <person name="Shelton J."/>
            <person name="Brown S."/>
            <person name="Dudchenko O."/>
            <person name="Machol I."/>
            <person name="Durand N."/>
            <person name="Shamim M."/>
            <person name="Lieberman A."/>
            <person name="Muzny D.M."/>
            <person name="Richards S."/>
            <person name="Yoder A."/>
            <person name="Worley K.C."/>
            <person name="Rogers J."/>
            <person name="Gibbs R.A."/>
        </authorList>
    </citation>
    <scope>NUCLEOTIDE SEQUENCE [LARGE SCALE GENOMIC DNA]</scope>
</reference>
<dbReference type="PANTHER" id="PTHR45869">
    <property type="entry name" value="C-REACTIVE PROTEIN-RELATED"/>
    <property type="match status" value="1"/>
</dbReference>
<comment type="subcellular location">
    <subcellularLocation>
        <location evidence="1 9">Secreted</location>
    </subcellularLocation>
</comment>
<dbReference type="RefSeq" id="XP_012607798.1">
    <property type="nucleotide sequence ID" value="XM_012752344.2"/>
</dbReference>
<sequence>MMEKILLGVLLLTTVTGSVTRNSDMRGKVFIFPEESATAYVSLIPSVKKPLENFTLCLKAFTDLTRSYSLFSYSTPSKDNEILLFVNKMGVYSLSIGNSEIIFNGPPSPYTPTHACASWESASGIAELWVNGKLLGRKGVRKGYSVGSEAKIILGQEQDSYGGNFDVNQCLLGEIWDVSLWDHVLPLTDMGDLCSSGNILSWRALTYKDNGYVVTKPKVWA</sequence>
<keyword evidence="2" id="KW-0964">Secreted</keyword>
<proteinExistence type="inferred from homology"/>